<evidence type="ECO:0000313" key="6">
    <source>
        <dbReference type="EMBL" id="HFX13175.1"/>
    </source>
</evidence>
<dbReference type="EMBL" id="DTIN01000011">
    <property type="protein sequence ID" value="HFX13175.1"/>
    <property type="molecule type" value="Genomic_DNA"/>
</dbReference>
<dbReference type="InterPro" id="IPR017900">
    <property type="entry name" value="4Fe4S_Fe_S_CS"/>
</dbReference>
<dbReference type="GO" id="GO:0046872">
    <property type="term" value="F:metal ion binding"/>
    <property type="evidence" value="ECO:0007669"/>
    <property type="project" value="UniProtKB-KW"/>
</dbReference>
<dbReference type="InterPro" id="IPR017896">
    <property type="entry name" value="4Fe4S_Fe-S-bd"/>
</dbReference>
<evidence type="ECO:0000256" key="4">
    <source>
        <dbReference type="ARBA" id="ARBA00023014"/>
    </source>
</evidence>
<dbReference type="GO" id="GO:0051539">
    <property type="term" value="F:4 iron, 4 sulfur cluster binding"/>
    <property type="evidence" value="ECO:0007669"/>
    <property type="project" value="UniProtKB-KW"/>
</dbReference>
<organism evidence="6">
    <name type="scientific">Dictyoglomus thermophilum</name>
    <dbReference type="NCBI Taxonomy" id="14"/>
    <lineage>
        <taxon>Bacteria</taxon>
        <taxon>Pseudomonadati</taxon>
        <taxon>Dictyoglomota</taxon>
        <taxon>Dictyoglomia</taxon>
        <taxon>Dictyoglomales</taxon>
        <taxon>Dictyoglomaceae</taxon>
        <taxon>Dictyoglomus</taxon>
    </lineage>
</organism>
<keyword evidence="3" id="KW-0408">Iron</keyword>
<evidence type="ECO:0000256" key="3">
    <source>
        <dbReference type="ARBA" id="ARBA00023004"/>
    </source>
</evidence>
<feature type="domain" description="4Fe-4S ferredoxin-type" evidence="5">
    <location>
        <begin position="216"/>
        <end position="245"/>
    </location>
</feature>
<feature type="domain" description="4Fe-4S ferredoxin-type" evidence="5">
    <location>
        <begin position="186"/>
        <end position="215"/>
    </location>
</feature>
<protein>
    <submittedName>
        <fullName evidence="6">DUF362 domain-containing protein</fullName>
    </submittedName>
</protein>
<evidence type="ECO:0000256" key="2">
    <source>
        <dbReference type="ARBA" id="ARBA00022723"/>
    </source>
</evidence>
<dbReference type="PROSITE" id="PS51379">
    <property type="entry name" value="4FE4S_FER_2"/>
    <property type="match status" value="2"/>
</dbReference>
<sequence length="369" mass="40632">MKSPVYFLSLRAKNENQSVLRRLKRLAKKLLEERMSKGDIVAIKLHFGEPGNHAFLRPIFVRQVVEAVRELGGKPFLTDANTLYKGGRANAVDHLESAIYNGFGYSSVGAPIIIADGIYGDYYKEVEVNLKHFKKIKVAGAIHDADFLLVLTHVKGHMSAGLGGAIKNVGMGCAPRSGKQMQHAQFKPDPNPNLCIGCKRCVNHCPTGALELVNKKSKLTRPDLCIGCGECAVVCPTSAIKILWNESAIGLQEKMAEFTYGMLKQKEPKYAFINFVMDVSPDCDCASWHDANIVPDVGILGSWDIVAIDQASCDLINSQIGLKDTALTDNFNPGEDKIKAIHPNIDWSLQIKYAEEIGLGSRDYELIRM</sequence>
<dbReference type="PROSITE" id="PS00198">
    <property type="entry name" value="4FE4S_FER_1"/>
    <property type="match status" value="2"/>
</dbReference>
<name>A0A7C3MJI1_DICTH</name>
<dbReference type="AlphaFoldDB" id="A0A7C3MJI1"/>
<evidence type="ECO:0000259" key="5">
    <source>
        <dbReference type="PROSITE" id="PS51379"/>
    </source>
</evidence>
<dbReference type="InterPro" id="IPR007160">
    <property type="entry name" value="DUF362"/>
</dbReference>
<dbReference type="Gene3D" id="3.30.70.20">
    <property type="match status" value="2"/>
</dbReference>
<dbReference type="Pfam" id="PF04015">
    <property type="entry name" value="DUF362"/>
    <property type="match status" value="1"/>
</dbReference>
<reference evidence="6" key="1">
    <citation type="journal article" date="2020" name="mSystems">
        <title>Genome- and Community-Level Interaction Insights into Carbon Utilization and Element Cycling Functions of Hydrothermarchaeota in Hydrothermal Sediment.</title>
        <authorList>
            <person name="Zhou Z."/>
            <person name="Liu Y."/>
            <person name="Xu W."/>
            <person name="Pan J."/>
            <person name="Luo Z.H."/>
            <person name="Li M."/>
        </authorList>
    </citation>
    <scope>NUCLEOTIDE SEQUENCE [LARGE SCALE GENOMIC DNA]</scope>
    <source>
        <strain evidence="6">SpSt-81</strain>
    </source>
</reference>
<dbReference type="PANTHER" id="PTHR43687">
    <property type="entry name" value="ADENYLYLSULFATE REDUCTASE, BETA SUBUNIT"/>
    <property type="match status" value="1"/>
</dbReference>
<dbReference type="Pfam" id="PF12838">
    <property type="entry name" value="Fer4_7"/>
    <property type="match status" value="1"/>
</dbReference>
<dbReference type="SUPFAM" id="SSF54862">
    <property type="entry name" value="4Fe-4S ferredoxins"/>
    <property type="match status" value="1"/>
</dbReference>
<accession>A0A7C3MJI1</accession>
<keyword evidence="1" id="KW-0004">4Fe-4S</keyword>
<gene>
    <name evidence="6" type="ORF">ENW00_03325</name>
</gene>
<evidence type="ECO:0000256" key="1">
    <source>
        <dbReference type="ARBA" id="ARBA00022485"/>
    </source>
</evidence>
<dbReference type="InterPro" id="IPR050572">
    <property type="entry name" value="Fe-S_Ferredoxin"/>
</dbReference>
<proteinExistence type="predicted"/>
<keyword evidence="2" id="KW-0479">Metal-binding</keyword>
<keyword evidence="4" id="KW-0411">Iron-sulfur</keyword>
<dbReference type="PANTHER" id="PTHR43687:SF1">
    <property type="entry name" value="FERREDOXIN III"/>
    <property type="match status" value="1"/>
</dbReference>
<comment type="caution">
    <text evidence="6">The sequence shown here is derived from an EMBL/GenBank/DDBJ whole genome shotgun (WGS) entry which is preliminary data.</text>
</comment>